<evidence type="ECO:0000256" key="5">
    <source>
        <dbReference type="ARBA" id="ARBA00023136"/>
    </source>
</evidence>
<dbReference type="PANTHER" id="PTHR43124:SF3">
    <property type="entry name" value="CHLORAMPHENICOL EFFLUX PUMP RV0191"/>
    <property type="match status" value="1"/>
</dbReference>
<dbReference type="InterPro" id="IPR020846">
    <property type="entry name" value="MFS_dom"/>
</dbReference>
<feature type="transmembrane region" description="Helical" evidence="6">
    <location>
        <begin position="257"/>
        <end position="281"/>
    </location>
</feature>
<keyword evidence="3 6" id="KW-0812">Transmembrane</keyword>
<dbReference type="Pfam" id="PF07690">
    <property type="entry name" value="MFS_1"/>
    <property type="match status" value="1"/>
</dbReference>
<protein>
    <submittedName>
        <fullName evidence="8">MFS transporter</fullName>
    </submittedName>
</protein>
<evidence type="ECO:0000259" key="7">
    <source>
        <dbReference type="PROSITE" id="PS50850"/>
    </source>
</evidence>
<dbReference type="InterPro" id="IPR036259">
    <property type="entry name" value="MFS_trans_sf"/>
</dbReference>
<dbReference type="InterPro" id="IPR011701">
    <property type="entry name" value="MFS"/>
</dbReference>
<feature type="transmembrane region" description="Helical" evidence="6">
    <location>
        <begin position="313"/>
        <end position="333"/>
    </location>
</feature>
<dbReference type="InterPro" id="IPR050189">
    <property type="entry name" value="MFS_Efflux_Transporters"/>
</dbReference>
<reference evidence="8 9" key="1">
    <citation type="submission" date="2023-09" db="EMBL/GenBank/DDBJ databases">
        <title>Thioclava shenzhenensis sp. nov., a multidrug resistant bacteria-antagonizing species isolated from coastal seawater.</title>
        <authorList>
            <person name="Long M."/>
        </authorList>
    </citation>
    <scope>NUCLEOTIDE SEQUENCE [LARGE SCALE GENOMIC DNA]</scope>
    <source>
        <strain evidence="8 9">FTW29</strain>
    </source>
</reference>
<sequence length="409" mass="43007">MSIEHSSTAGPLQGAEPPVFKASPRLIILALALGGFAIGTTEFASMALLPYFSKELGVNASRAADAISAYALGVVIGAPTLAVIGAKVRRRLMLTWLMVAFAVFNMLSALAPNFGSFMAMRFLSGLPHGAYFGVGALVIAAAVPKEKRAAAVSKMFLGLTIATTLGVPMANILGQTVGWRWSFLLVGAISLMTAISVFLAAPRVPVDPNASPLKELGALKNTQVWLTLATGAIGFGGFFSVYTYLASTTTDSMHLPATYVPFILALAGIGMTIFTMIYGWASDRSHTATAFFSLTVGTLLLLAYPSATSHLGSYAVCVLLLGLLSGVSMPLQIRLMDVARDSQQLAAALHHAAFNLANALGPFLAAKALTAGYDYPVSGYVGAALSFGGLLLFCVTVFDWRRRARFGYI</sequence>
<dbReference type="RefSeq" id="WP_406720670.1">
    <property type="nucleotide sequence ID" value="NZ_CP135443.1"/>
</dbReference>
<feature type="transmembrane region" description="Helical" evidence="6">
    <location>
        <begin position="126"/>
        <end position="143"/>
    </location>
</feature>
<keyword evidence="4 6" id="KW-1133">Transmembrane helix</keyword>
<feature type="transmembrane region" description="Helical" evidence="6">
    <location>
        <begin position="67"/>
        <end position="86"/>
    </location>
</feature>
<proteinExistence type="predicted"/>
<feature type="transmembrane region" description="Helical" evidence="6">
    <location>
        <begin position="345"/>
        <end position="365"/>
    </location>
</feature>
<feature type="transmembrane region" description="Helical" evidence="6">
    <location>
        <begin position="179"/>
        <end position="201"/>
    </location>
</feature>
<evidence type="ECO:0000256" key="1">
    <source>
        <dbReference type="ARBA" id="ARBA00004651"/>
    </source>
</evidence>
<gene>
    <name evidence="8" type="ORF">RPE78_11945</name>
</gene>
<dbReference type="PANTHER" id="PTHR43124">
    <property type="entry name" value="PURINE EFFLUX PUMP PBUE"/>
    <property type="match status" value="1"/>
</dbReference>
<dbReference type="CDD" id="cd17324">
    <property type="entry name" value="MFS_NepI_like"/>
    <property type="match status" value="1"/>
</dbReference>
<dbReference type="EMBL" id="CP135443">
    <property type="protein sequence ID" value="WRY33381.1"/>
    <property type="molecule type" value="Genomic_DNA"/>
</dbReference>
<evidence type="ECO:0000313" key="8">
    <source>
        <dbReference type="EMBL" id="WRY33381.1"/>
    </source>
</evidence>
<feature type="domain" description="Major facilitator superfamily (MFS) profile" evidence="7">
    <location>
        <begin position="27"/>
        <end position="401"/>
    </location>
</feature>
<keyword evidence="5 6" id="KW-0472">Membrane</keyword>
<dbReference type="SUPFAM" id="SSF103473">
    <property type="entry name" value="MFS general substrate transporter"/>
    <property type="match status" value="1"/>
</dbReference>
<keyword evidence="2" id="KW-1003">Cell membrane</keyword>
<organism evidence="8 9">
    <name type="scientific">Thioclava litoralis</name>
    <dbReference type="NCBI Taxonomy" id="3076557"/>
    <lineage>
        <taxon>Bacteria</taxon>
        <taxon>Pseudomonadati</taxon>
        <taxon>Pseudomonadota</taxon>
        <taxon>Alphaproteobacteria</taxon>
        <taxon>Rhodobacterales</taxon>
        <taxon>Paracoccaceae</taxon>
        <taxon>Thioclava</taxon>
    </lineage>
</organism>
<feature type="transmembrane region" description="Helical" evidence="6">
    <location>
        <begin position="26"/>
        <end position="47"/>
    </location>
</feature>
<feature type="transmembrane region" description="Helical" evidence="6">
    <location>
        <begin position="377"/>
        <end position="398"/>
    </location>
</feature>
<accession>A0ABZ1DX73</accession>
<evidence type="ECO:0000256" key="6">
    <source>
        <dbReference type="SAM" id="Phobius"/>
    </source>
</evidence>
<evidence type="ECO:0000256" key="4">
    <source>
        <dbReference type="ARBA" id="ARBA00022989"/>
    </source>
</evidence>
<feature type="transmembrane region" description="Helical" evidence="6">
    <location>
        <begin position="155"/>
        <end position="173"/>
    </location>
</feature>
<feature type="transmembrane region" description="Helical" evidence="6">
    <location>
        <begin position="93"/>
        <end position="114"/>
    </location>
</feature>
<evidence type="ECO:0000256" key="3">
    <source>
        <dbReference type="ARBA" id="ARBA00022692"/>
    </source>
</evidence>
<keyword evidence="9" id="KW-1185">Reference proteome</keyword>
<dbReference type="PROSITE" id="PS50850">
    <property type="entry name" value="MFS"/>
    <property type="match status" value="1"/>
</dbReference>
<name>A0ABZ1DX73_9RHOB</name>
<dbReference type="Proteomes" id="UP001623290">
    <property type="component" value="Chromosome"/>
</dbReference>
<comment type="subcellular location">
    <subcellularLocation>
        <location evidence="1">Cell membrane</location>
        <topology evidence="1">Multi-pass membrane protein</topology>
    </subcellularLocation>
</comment>
<feature type="transmembrane region" description="Helical" evidence="6">
    <location>
        <begin position="288"/>
        <end position="307"/>
    </location>
</feature>
<evidence type="ECO:0000313" key="9">
    <source>
        <dbReference type="Proteomes" id="UP001623290"/>
    </source>
</evidence>
<dbReference type="Gene3D" id="1.20.1250.20">
    <property type="entry name" value="MFS general substrate transporter like domains"/>
    <property type="match status" value="2"/>
</dbReference>
<feature type="transmembrane region" description="Helical" evidence="6">
    <location>
        <begin position="222"/>
        <end position="245"/>
    </location>
</feature>
<evidence type="ECO:0000256" key="2">
    <source>
        <dbReference type="ARBA" id="ARBA00022475"/>
    </source>
</evidence>